<accession>A0A915DWQ5</accession>
<proteinExistence type="predicted"/>
<evidence type="ECO:0000313" key="1">
    <source>
        <dbReference type="Proteomes" id="UP000887574"/>
    </source>
</evidence>
<organism evidence="1 2">
    <name type="scientific">Ditylenchus dipsaci</name>
    <dbReference type="NCBI Taxonomy" id="166011"/>
    <lineage>
        <taxon>Eukaryota</taxon>
        <taxon>Metazoa</taxon>
        <taxon>Ecdysozoa</taxon>
        <taxon>Nematoda</taxon>
        <taxon>Chromadorea</taxon>
        <taxon>Rhabditida</taxon>
        <taxon>Tylenchina</taxon>
        <taxon>Tylenchomorpha</taxon>
        <taxon>Sphaerularioidea</taxon>
        <taxon>Anguinidae</taxon>
        <taxon>Anguininae</taxon>
        <taxon>Ditylenchus</taxon>
    </lineage>
</organism>
<dbReference type="WBParaSite" id="jg2376">
    <property type="protein sequence ID" value="jg2376"/>
    <property type="gene ID" value="jg2376"/>
</dbReference>
<sequence length="122" mass="13980">MNSLTASQMTIDVQLFYYLNRDFGGLSNFEAIILDPVIVIASNNLMPFNNQTRNKITTMQASGKGNTAVSKQMFKMFNSFLTLKRTTTILQRVKNDAMTPRNWTLVIQDFSEVIHFNKYNLS</sequence>
<dbReference type="AlphaFoldDB" id="A0A915DWQ5"/>
<evidence type="ECO:0000313" key="2">
    <source>
        <dbReference type="WBParaSite" id="jg2376"/>
    </source>
</evidence>
<keyword evidence="1" id="KW-1185">Reference proteome</keyword>
<dbReference type="Proteomes" id="UP000887574">
    <property type="component" value="Unplaced"/>
</dbReference>
<reference evidence="2" key="1">
    <citation type="submission" date="2022-11" db="UniProtKB">
        <authorList>
            <consortium name="WormBaseParasite"/>
        </authorList>
    </citation>
    <scope>IDENTIFICATION</scope>
</reference>
<protein>
    <submittedName>
        <fullName evidence="2">Uncharacterized protein</fullName>
    </submittedName>
</protein>
<name>A0A915DWQ5_9BILA</name>